<sequence length="144" mass="16322">MANTLATVAEVLSILEKHGAPWHHADIDLVYLTESFLLLDAAIAGLQDLALAVPEKRFNHKRAFIFRETLCEIILVKDGKAGPVTNYWGDTVFRWNAPLLHPEPFSFCHGSFTVISGENLRKHRDEKKSRQPHRWSEPTSFDAS</sequence>
<dbReference type="HOGENOM" id="CLU_1794457_0_0_5"/>
<evidence type="ECO:0000313" key="3">
    <source>
        <dbReference type="Proteomes" id="UP000028181"/>
    </source>
</evidence>
<dbReference type="AlphaFoldDB" id="A0A068SNN9"/>
<organism evidence="2 3">
    <name type="scientific">Neorhizobium galegae bv. orientalis str. HAMBI 540</name>
    <dbReference type="NCBI Taxonomy" id="1028800"/>
    <lineage>
        <taxon>Bacteria</taxon>
        <taxon>Pseudomonadati</taxon>
        <taxon>Pseudomonadota</taxon>
        <taxon>Alphaproteobacteria</taxon>
        <taxon>Hyphomicrobiales</taxon>
        <taxon>Rhizobiaceae</taxon>
        <taxon>Rhizobium/Agrobacterium group</taxon>
        <taxon>Neorhizobium</taxon>
    </lineage>
</organism>
<accession>A0A068SNN9</accession>
<feature type="compositionally biased region" description="Basic residues" evidence="1">
    <location>
        <begin position="123"/>
        <end position="133"/>
    </location>
</feature>
<proteinExistence type="predicted"/>
<dbReference type="RefSeq" id="WP_051909288.1">
    <property type="nucleotide sequence ID" value="NZ_HG938353.1"/>
</dbReference>
<dbReference type="GeneID" id="24257344"/>
<dbReference type="Proteomes" id="UP000028181">
    <property type="component" value="Chromosome I"/>
</dbReference>
<feature type="region of interest" description="Disordered" evidence="1">
    <location>
        <begin position="123"/>
        <end position="144"/>
    </location>
</feature>
<gene>
    <name evidence="2" type="ORF">RG540_CH17100</name>
</gene>
<evidence type="ECO:0000256" key="1">
    <source>
        <dbReference type="SAM" id="MobiDB-lite"/>
    </source>
</evidence>
<protein>
    <submittedName>
        <fullName evidence="2">Uncharacterized protein</fullName>
    </submittedName>
</protein>
<name>A0A068SNN9_NEOGA</name>
<dbReference type="KEGG" id="ngg:RG540_CH17100"/>
<keyword evidence="3" id="KW-1185">Reference proteome</keyword>
<evidence type="ECO:0000313" key="2">
    <source>
        <dbReference type="EMBL" id="CDN47882.1"/>
    </source>
</evidence>
<dbReference type="eggNOG" id="ENOG5032M14">
    <property type="taxonomic scope" value="Bacteria"/>
</dbReference>
<dbReference type="EMBL" id="HG938353">
    <property type="protein sequence ID" value="CDN47882.1"/>
    <property type="molecule type" value="Genomic_DNA"/>
</dbReference>
<reference evidence="3" key="1">
    <citation type="journal article" date="2014" name="BMC Genomics">
        <title>Genome sequencing of two Neorhizobium galegae strains reveals a noeT gene responsible for the unusual acetylation of the nodulation factors.</title>
        <authorList>
            <person name="Osterman J."/>
            <person name="Marsh J."/>
            <person name="Laine P.K."/>
            <person name="Zeng Z."/>
            <person name="Alatalo E."/>
            <person name="Sullivan J.T."/>
            <person name="Young J.P."/>
            <person name="Thomas-Oates J."/>
            <person name="Paulin L."/>
            <person name="Lindstrom K."/>
        </authorList>
    </citation>
    <scope>NUCLEOTIDE SEQUENCE [LARGE SCALE GENOMIC DNA]</scope>
    <source>
        <strain evidence="3">HAMBI 540</strain>
    </source>
</reference>
<dbReference type="OrthoDB" id="8370293at2"/>